<comment type="caution">
    <text evidence="10">The sequence shown here is derived from an EMBL/GenBank/DDBJ whole genome shotgun (WGS) entry which is preliminary data.</text>
</comment>
<evidence type="ECO:0000256" key="8">
    <source>
        <dbReference type="SAM" id="Phobius"/>
    </source>
</evidence>
<evidence type="ECO:0000256" key="6">
    <source>
        <dbReference type="ARBA" id="ARBA00022989"/>
    </source>
</evidence>
<dbReference type="EMBL" id="RPOK01000005">
    <property type="protein sequence ID" value="RPJ65360.1"/>
    <property type="molecule type" value="Genomic_DNA"/>
</dbReference>
<dbReference type="AlphaFoldDB" id="A0A3N5XXW0"/>
<evidence type="ECO:0000256" key="1">
    <source>
        <dbReference type="ARBA" id="ARBA00004651"/>
    </source>
</evidence>
<gene>
    <name evidence="10" type="primary">rarD</name>
    <name evidence="10" type="ORF">DRW07_15770</name>
</gene>
<dbReference type="OrthoDB" id="369870at2"/>
<comment type="subcellular location">
    <subcellularLocation>
        <location evidence="1">Cell membrane</location>
        <topology evidence="1">Multi-pass membrane protein</topology>
    </subcellularLocation>
</comment>
<protein>
    <submittedName>
        <fullName evidence="10">EamA family transporter RarD</fullName>
    </submittedName>
</protein>
<evidence type="ECO:0000256" key="5">
    <source>
        <dbReference type="ARBA" id="ARBA00022692"/>
    </source>
</evidence>
<feature type="transmembrane region" description="Helical" evidence="8">
    <location>
        <begin position="38"/>
        <end position="56"/>
    </location>
</feature>
<comment type="similarity">
    <text evidence="2">Belongs to the EamA transporter family.</text>
</comment>
<evidence type="ECO:0000256" key="4">
    <source>
        <dbReference type="ARBA" id="ARBA00022475"/>
    </source>
</evidence>
<feature type="transmembrane region" description="Helical" evidence="8">
    <location>
        <begin position="175"/>
        <end position="196"/>
    </location>
</feature>
<evidence type="ECO:0000256" key="7">
    <source>
        <dbReference type="ARBA" id="ARBA00023136"/>
    </source>
</evidence>
<keyword evidence="4" id="KW-1003">Cell membrane</keyword>
<feature type="transmembrane region" description="Helical" evidence="8">
    <location>
        <begin position="6"/>
        <end position="26"/>
    </location>
</feature>
<dbReference type="GO" id="GO:0005886">
    <property type="term" value="C:plasma membrane"/>
    <property type="evidence" value="ECO:0007669"/>
    <property type="project" value="UniProtKB-SubCell"/>
</dbReference>
<dbReference type="Pfam" id="PF00892">
    <property type="entry name" value="EamA"/>
    <property type="match status" value="1"/>
</dbReference>
<feature type="transmembrane region" description="Helical" evidence="8">
    <location>
        <begin position="265"/>
        <end position="286"/>
    </location>
</feature>
<feature type="transmembrane region" description="Helical" evidence="8">
    <location>
        <begin position="240"/>
        <end position="259"/>
    </location>
</feature>
<feature type="domain" description="EamA" evidence="9">
    <location>
        <begin position="8"/>
        <end position="143"/>
    </location>
</feature>
<feature type="transmembrane region" description="Helical" evidence="8">
    <location>
        <begin position="130"/>
        <end position="163"/>
    </location>
</feature>
<feature type="transmembrane region" description="Helical" evidence="8">
    <location>
        <begin position="208"/>
        <end position="228"/>
    </location>
</feature>
<accession>A0A3N5XXW0</accession>
<keyword evidence="11" id="KW-1185">Reference proteome</keyword>
<dbReference type="Proteomes" id="UP000275281">
    <property type="component" value="Unassembled WGS sequence"/>
</dbReference>
<dbReference type="InterPro" id="IPR037185">
    <property type="entry name" value="EmrE-like"/>
</dbReference>
<keyword evidence="5 8" id="KW-0812">Transmembrane</keyword>
<dbReference type="PANTHER" id="PTHR22911">
    <property type="entry name" value="ACYL-MALONYL CONDENSING ENZYME-RELATED"/>
    <property type="match status" value="1"/>
</dbReference>
<sequence>MNTQTKQGILFAIGAYLMWGLAPIYFKQLAMVPAFEILTHRVVWSVVVLMLLVWAMKQSTALLETLKNPRRMLILLIAAVLLAINWLIYIWAVNQGRILEASLGYYINPLINVLLGRVILGEVLRPWQQAAVALVVIGVGILVVGFGAFPWIAISLAFSFSIYGLLRKMVSVGPVAGLTIETVMMLPVALFYLLYFGSPHSNMLNNSVLMNALLVSAGLLTTVPLLFFNGAAKRLKYSTLGFLQYIGPSIMFAVAVLLYGEEFTLERAVIFMFVWAGVVLFTLDSFRAYRQQKRQHSAL</sequence>
<evidence type="ECO:0000256" key="2">
    <source>
        <dbReference type="ARBA" id="ARBA00007362"/>
    </source>
</evidence>
<dbReference type="PANTHER" id="PTHR22911:SF137">
    <property type="entry name" value="SOLUTE CARRIER FAMILY 35 MEMBER G2-RELATED"/>
    <property type="match status" value="1"/>
</dbReference>
<dbReference type="InterPro" id="IPR000620">
    <property type="entry name" value="EamA_dom"/>
</dbReference>
<feature type="transmembrane region" description="Helical" evidence="8">
    <location>
        <begin position="105"/>
        <end position="124"/>
    </location>
</feature>
<keyword evidence="3" id="KW-0813">Transport</keyword>
<evidence type="ECO:0000256" key="3">
    <source>
        <dbReference type="ARBA" id="ARBA00022448"/>
    </source>
</evidence>
<proteinExistence type="inferred from homology"/>
<dbReference type="RefSeq" id="WP_124028907.1">
    <property type="nucleotide sequence ID" value="NZ_JBHRSN010000014.1"/>
</dbReference>
<evidence type="ECO:0000313" key="10">
    <source>
        <dbReference type="EMBL" id="RPJ65360.1"/>
    </source>
</evidence>
<dbReference type="NCBIfam" id="TIGR00688">
    <property type="entry name" value="rarD"/>
    <property type="match status" value="1"/>
</dbReference>
<dbReference type="SUPFAM" id="SSF103481">
    <property type="entry name" value="Multidrug resistance efflux transporter EmrE"/>
    <property type="match status" value="2"/>
</dbReference>
<keyword evidence="6 8" id="KW-1133">Transmembrane helix</keyword>
<reference evidence="10 11" key="1">
    <citation type="submission" date="2018-11" db="EMBL/GenBank/DDBJ databases">
        <authorList>
            <person name="Ye M.-Q."/>
            <person name="Du Z.-J."/>
        </authorList>
    </citation>
    <scope>NUCLEOTIDE SEQUENCE [LARGE SCALE GENOMIC DNA]</scope>
    <source>
        <strain evidence="10 11">U0105</strain>
    </source>
</reference>
<evidence type="ECO:0000259" key="9">
    <source>
        <dbReference type="Pfam" id="PF00892"/>
    </source>
</evidence>
<name>A0A3N5XXW0_9ALTE</name>
<keyword evidence="7 8" id="KW-0472">Membrane</keyword>
<organism evidence="10 11">
    <name type="scientific">Alteromonas sediminis</name>
    <dbReference type="NCBI Taxonomy" id="2259342"/>
    <lineage>
        <taxon>Bacteria</taxon>
        <taxon>Pseudomonadati</taxon>
        <taxon>Pseudomonadota</taxon>
        <taxon>Gammaproteobacteria</taxon>
        <taxon>Alteromonadales</taxon>
        <taxon>Alteromonadaceae</taxon>
        <taxon>Alteromonas/Salinimonas group</taxon>
        <taxon>Alteromonas</taxon>
    </lineage>
</organism>
<dbReference type="InterPro" id="IPR004626">
    <property type="entry name" value="RarD"/>
</dbReference>
<feature type="transmembrane region" description="Helical" evidence="8">
    <location>
        <begin position="72"/>
        <end position="93"/>
    </location>
</feature>
<evidence type="ECO:0000313" key="11">
    <source>
        <dbReference type="Proteomes" id="UP000275281"/>
    </source>
</evidence>